<evidence type="ECO:0000259" key="2">
    <source>
        <dbReference type="Pfam" id="PF01471"/>
    </source>
</evidence>
<keyword evidence="5" id="KW-1185">Reference proteome</keyword>
<dbReference type="Proteomes" id="UP001626536">
    <property type="component" value="Chromosome"/>
</dbReference>
<proteinExistence type="predicted"/>
<evidence type="ECO:0000259" key="3">
    <source>
        <dbReference type="Pfam" id="PF13406"/>
    </source>
</evidence>
<feature type="domain" description="Peptidoglycan binding-like" evidence="2">
    <location>
        <begin position="344"/>
        <end position="376"/>
    </location>
</feature>
<dbReference type="Gene3D" id="1.10.530.10">
    <property type="match status" value="1"/>
</dbReference>
<dbReference type="EMBL" id="CP136862">
    <property type="protein sequence ID" value="WOJ88788.1"/>
    <property type="molecule type" value="Genomic_DNA"/>
</dbReference>
<gene>
    <name evidence="4" type="ORF">RZS28_13335</name>
</gene>
<organism evidence="4 5">
    <name type="scientific">Methylocapsa polymorpha</name>
    <dbReference type="NCBI Taxonomy" id="3080828"/>
    <lineage>
        <taxon>Bacteria</taxon>
        <taxon>Pseudomonadati</taxon>
        <taxon>Pseudomonadota</taxon>
        <taxon>Alphaproteobacteria</taxon>
        <taxon>Hyphomicrobiales</taxon>
        <taxon>Beijerinckiaceae</taxon>
        <taxon>Methylocapsa</taxon>
    </lineage>
</organism>
<dbReference type="InterPro" id="IPR043426">
    <property type="entry name" value="MltB-like"/>
</dbReference>
<dbReference type="Gene3D" id="1.10.101.10">
    <property type="entry name" value="PGBD-like superfamily/PGBD"/>
    <property type="match status" value="1"/>
</dbReference>
<dbReference type="NCBIfam" id="TIGR02283">
    <property type="entry name" value="MltB_2"/>
    <property type="match status" value="1"/>
</dbReference>
<dbReference type="SUPFAM" id="SSF47090">
    <property type="entry name" value="PGBD-like"/>
    <property type="match status" value="1"/>
</dbReference>
<dbReference type="InterPro" id="IPR036365">
    <property type="entry name" value="PGBD-like_sf"/>
</dbReference>
<dbReference type="Pfam" id="PF01471">
    <property type="entry name" value="PG_binding_1"/>
    <property type="match status" value="1"/>
</dbReference>
<keyword evidence="1" id="KW-0732">Signal</keyword>
<name>A0ABZ0HQ64_9HYPH</name>
<dbReference type="InterPro" id="IPR023346">
    <property type="entry name" value="Lysozyme-like_dom_sf"/>
</dbReference>
<dbReference type="PANTHER" id="PTHR30163">
    <property type="entry name" value="MEMBRANE-BOUND LYTIC MUREIN TRANSGLYCOSYLASE B"/>
    <property type="match status" value="1"/>
</dbReference>
<feature type="domain" description="Transglycosylase SLT" evidence="3">
    <location>
        <begin position="33"/>
        <end position="319"/>
    </location>
</feature>
<accession>A0ABZ0HQ64</accession>
<reference evidence="4 5" key="1">
    <citation type="submission" date="2023-10" db="EMBL/GenBank/DDBJ databases">
        <title>Novel methanotroph of the genus Methylocapsa from a subarctic wetland.</title>
        <authorList>
            <person name="Belova S.E."/>
            <person name="Oshkin I.Y."/>
            <person name="Miroshnikov K."/>
            <person name="Dedysh S.N."/>
        </authorList>
    </citation>
    <scope>NUCLEOTIDE SEQUENCE [LARGE SCALE GENOMIC DNA]</scope>
    <source>
        <strain evidence="4 5">RX1</strain>
    </source>
</reference>
<dbReference type="Gene3D" id="1.10.8.350">
    <property type="entry name" value="Bacterial muramidase"/>
    <property type="match status" value="1"/>
</dbReference>
<dbReference type="SUPFAM" id="SSF53955">
    <property type="entry name" value="Lysozyme-like"/>
    <property type="match status" value="1"/>
</dbReference>
<dbReference type="InterPro" id="IPR011970">
    <property type="entry name" value="MltB_2"/>
</dbReference>
<evidence type="ECO:0000256" key="1">
    <source>
        <dbReference type="SAM" id="SignalP"/>
    </source>
</evidence>
<dbReference type="InterPro" id="IPR036366">
    <property type="entry name" value="PGBDSf"/>
</dbReference>
<dbReference type="InterPro" id="IPR002477">
    <property type="entry name" value="Peptidoglycan-bd-like"/>
</dbReference>
<evidence type="ECO:0000313" key="5">
    <source>
        <dbReference type="Proteomes" id="UP001626536"/>
    </source>
</evidence>
<dbReference type="RefSeq" id="WP_407338225.1">
    <property type="nucleotide sequence ID" value="NZ_CP136862.1"/>
</dbReference>
<dbReference type="PANTHER" id="PTHR30163:SF8">
    <property type="entry name" value="LYTIC MUREIN TRANSGLYCOSYLASE"/>
    <property type="match status" value="1"/>
</dbReference>
<evidence type="ECO:0000313" key="4">
    <source>
        <dbReference type="EMBL" id="WOJ88788.1"/>
    </source>
</evidence>
<dbReference type="InterPro" id="IPR031304">
    <property type="entry name" value="SLT_2"/>
</dbReference>
<feature type="chain" id="PRO_5045348341" evidence="1">
    <location>
        <begin position="21"/>
        <end position="405"/>
    </location>
</feature>
<protein>
    <submittedName>
        <fullName evidence="4">Lytic murein transglycosylase</fullName>
    </submittedName>
</protein>
<feature type="signal peptide" evidence="1">
    <location>
        <begin position="1"/>
        <end position="20"/>
    </location>
</feature>
<dbReference type="Pfam" id="PF13406">
    <property type="entry name" value="SLT_2"/>
    <property type="match status" value="1"/>
</dbReference>
<sequence>MRRLGLILLLAVSLCTPAQAGAAERSAPASAEFQQFLQAIWPLAQAKGVRRETFDAALQGLEPDPAAPTAASKQAEFDKPLSAYLAEAVSAQRIQRGRAALKQWDADLVRIEPRFGVPREILVATFGVESDYGRAQDGKDLIRSLATLAFKRQDRALFLDEFVSALVILDKGEVPRARLTGSWAGAMGGPQFIPSAYLKYAVSADGSAFPDIWGRPQDSLASIANFLRQSGWRPGLPWGIEVILPQNFDFASLHRSFADFANLGVVSADKSPLPSAGEATLFLPSGAQGPAFLLSENYWVLKQYNNSDSYAVSLGLLADRIKGEPGLRGHWPAGEVFLSRTQKAEIQSLLEKLGFYKGSIDGRFGQASRDAIHDFQIGVKVAPADGYGSMDVLRRLREAADGSVQ</sequence>